<evidence type="ECO:0000256" key="3">
    <source>
        <dbReference type="ARBA" id="ARBA00009174"/>
    </source>
</evidence>
<comment type="function">
    <text evidence="9 10">Involved in unsaturated fatty acids biosynthesis. Catalyzes the dehydration of short chain beta-hydroxyacyl-ACPs and long chain saturated and unsaturated beta-hydroxyacyl-ACPs.</text>
</comment>
<keyword evidence="6 10" id="KW-0441">Lipid A biosynthesis</keyword>
<sequence>MSAEREGDLVYDIQRIMEFLPHRYPMLLVDRVTDVEAGKRCKGLKNVTINESFFLGHYPGHPVMPGVLILEAMAQAGAVLLLTNPDNVGKTPLIGAINGARFRRPVVPGDQLVMHVELAWTKASYGCLRGTATVDGEVAAEMEITFKLESKERP</sequence>
<evidence type="ECO:0000256" key="4">
    <source>
        <dbReference type="ARBA" id="ARBA00022490"/>
    </source>
</evidence>
<protein>
    <recommendedName>
        <fullName evidence="10">3-hydroxyacyl-[acyl-carrier-protein] dehydratase FabZ</fullName>
        <ecNumber evidence="10">4.2.1.59</ecNumber>
    </recommendedName>
    <alternativeName>
        <fullName evidence="10">(3R)-hydroxymyristoyl-[acyl-carrier-protein] dehydratase</fullName>
        <shortName evidence="10">(3R)-hydroxymyristoyl-ACP dehydrase</shortName>
    </alternativeName>
    <alternativeName>
        <fullName evidence="10">Beta-hydroxyacyl-ACP dehydratase</fullName>
    </alternativeName>
</protein>
<feature type="active site" evidence="10">
    <location>
        <position position="57"/>
    </location>
</feature>
<evidence type="ECO:0000256" key="10">
    <source>
        <dbReference type="HAMAP-Rule" id="MF_00406"/>
    </source>
</evidence>
<dbReference type="InterPro" id="IPR010084">
    <property type="entry name" value="FabZ"/>
</dbReference>
<organism evidence="11 12">
    <name type="scientific">Candidatus Nitrosymbiomonas proteolyticus</name>
    <dbReference type="NCBI Taxonomy" id="2608984"/>
    <lineage>
        <taxon>Bacteria</taxon>
        <taxon>Bacillati</taxon>
        <taxon>Armatimonadota</taxon>
        <taxon>Armatimonadota incertae sedis</taxon>
        <taxon>Candidatus Nitrosymbiomonas</taxon>
    </lineage>
</organism>
<dbReference type="CDD" id="cd01288">
    <property type="entry name" value="FabZ"/>
    <property type="match status" value="1"/>
</dbReference>
<gene>
    <name evidence="10" type="primary">fabZ</name>
    <name evidence="11" type="ORF">NPRO_12310</name>
</gene>
<keyword evidence="5 10" id="KW-0444">Lipid biosynthesis</keyword>
<proteinExistence type="inferred from homology"/>
<evidence type="ECO:0000256" key="5">
    <source>
        <dbReference type="ARBA" id="ARBA00022516"/>
    </source>
</evidence>
<keyword evidence="4 10" id="KW-0963">Cytoplasm</keyword>
<evidence type="ECO:0000256" key="1">
    <source>
        <dbReference type="ARBA" id="ARBA00001055"/>
    </source>
</evidence>
<dbReference type="InterPro" id="IPR029069">
    <property type="entry name" value="HotDog_dom_sf"/>
</dbReference>
<dbReference type="InterPro" id="IPR013114">
    <property type="entry name" value="FabA_FabZ"/>
</dbReference>
<dbReference type="AlphaFoldDB" id="A0A809S4K9"/>
<dbReference type="PANTHER" id="PTHR30272:SF1">
    <property type="entry name" value="3-HYDROXYACYL-[ACYL-CARRIER-PROTEIN] DEHYDRATASE"/>
    <property type="match status" value="1"/>
</dbReference>
<dbReference type="GO" id="GO:0005737">
    <property type="term" value="C:cytoplasm"/>
    <property type="evidence" value="ECO:0007669"/>
    <property type="project" value="UniProtKB-SubCell"/>
</dbReference>
<accession>A0A809S4K9</accession>
<dbReference type="PANTHER" id="PTHR30272">
    <property type="entry name" value="3-HYDROXYACYL-[ACYL-CARRIER-PROTEIN] DEHYDRATASE"/>
    <property type="match status" value="1"/>
</dbReference>
<evidence type="ECO:0000256" key="2">
    <source>
        <dbReference type="ARBA" id="ARBA00004496"/>
    </source>
</evidence>
<dbReference type="Pfam" id="PF07977">
    <property type="entry name" value="FabA"/>
    <property type="match status" value="1"/>
</dbReference>
<dbReference type="GO" id="GO:0019171">
    <property type="term" value="F:(3R)-hydroxyacyl-[acyl-carrier-protein] dehydratase activity"/>
    <property type="evidence" value="ECO:0007669"/>
    <property type="project" value="UniProtKB-EC"/>
</dbReference>
<evidence type="ECO:0000313" key="12">
    <source>
        <dbReference type="Proteomes" id="UP000662873"/>
    </source>
</evidence>
<keyword evidence="8 10" id="KW-0456">Lyase</keyword>
<reference evidence="11" key="1">
    <citation type="journal article" name="DNA Res.">
        <title>The physiological potential of anammox bacteria as revealed by their core genome structure.</title>
        <authorList>
            <person name="Okubo T."/>
            <person name="Toyoda A."/>
            <person name="Fukuhara K."/>
            <person name="Uchiyama I."/>
            <person name="Harigaya Y."/>
            <person name="Kuroiwa M."/>
            <person name="Suzuki T."/>
            <person name="Murakami Y."/>
            <person name="Suwa Y."/>
            <person name="Takami H."/>
        </authorList>
    </citation>
    <scope>NUCLEOTIDE SEQUENCE</scope>
    <source>
        <strain evidence="11">317325-2</strain>
    </source>
</reference>
<comment type="subcellular location">
    <subcellularLocation>
        <location evidence="2 10">Cytoplasm</location>
    </subcellularLocation>
</comment>
<dbReference type="EC" id="4.2.1.59" evidence="10"/>
<dbReference type="Gene3D" id="3.10.129.10">
    <property type="entry name" value="Hotdog Thioesterase"/>
    <property type="match status" value="1"/>
</dbReference>
<evidence type="ECO:0000256" key="9">
    <source>
        <dbReference type="ARBA" id="ARBA00025049"/>
    </source>
</evidence>
<comment type="catalytic activity">
    <reaction evidence="1 10">
        <text>a (3R)-hydroxyacyl-[ACP] = a (2E)-enoyl-[ACP] + H2O</text>
        <dbReference type="Rhea" id="RHEA:13097"/>
        <dbReference type="Rhea" id="RHEA-COMP:9925"/>
        <dbReference type="Rhea" id="RHEA-COMP:9945"/>
        <dbReference type="ChEBI" id="CHEBI:15377"/>
        <dbReference type="ChEBI" id="CHEBI:78784"/>
        <dbReference type="ChEBI" id="CHEBI:78827"/>
        <dbReference type="EC" id="4.2.1.59"/>
    </reaction>
</comment>
<dbReference type="FunFam" id="3.10.129.10:FF:000001">
    <property type="entry name" value="3-hydroxyacyl-[acyl-carrier-protein] dehydratase FabZ"/>
    <property type="match status" value="1"/>
</dbReference>
<evidence type="ECO:0000256" key="8">
    <source>
        <dbReference type="ARBA" id="ARBA00023239"/>
    </source>
</evidence>
<dbReference type="NCBIfam" id="TIGR01750">
    <property type="entry name" value="fabZ"/>
    <property type="match status" value="1"/>
</dbReference>
<comment type="similarity">
    <text evidence="3 10">Belongs to the thioester dehydratase family. FabZ subfamily.</text>
</comment>
<name>A0A809S4K9_9BACT</name>
<evidence type="ECO:0000256" key="6">
    <source>
        <dbReference type="ARBA" id="ARBA00022556"/>
    </source>
</evidence>
<evidence type="ECO:0000313" key="11">
    <source>
        <dbReference type="EMBL" id="BBO23636.1"/>
    </source>
</evidence>
<dbReference type="NCBIfam" id="NF000582">
    <property type="entry name" value="PRK00006.1"/>
    <property type="match status" value="1"/>
</dbReference>
<dbReference type="GO" id="GO:0006633">
    <property type="term" value="P:fatty acid biosynthetic process"/>
    <property type="evidence" value="ECO:0007669"/>
    <property type="project" value="UniProtKB-UniRule"/>
</dbReference>
<dbReference type="HAMAP" id="MF_00406">
    <property type="entry name" value="FabZ"/>
    <property type="match status" value="1"/>
</dbReference>
<dbReference type="EMBL" id="AP021858">
    <property type="protein sequence ID" value="BBO23636.1"/>
    <property type="molecule type" value="Genomic_DNA"/>
</dbReference>
<dbReference type="KEGG" id="npy:NPRO_12310"/>
<dbReference type="Proteomes" id="UP000662873">
    <property type="component" value="Chromosome"/>
</dbReference>
<keyword evidence="7 10" id="KW-0443">Lipid metabolism</keyword>
<dbReference type="GO" id="GO:0009245">
    <property type="term" value="P:lipid A biosynthetic process"/>
    <property type="evidence" value="ECO:0007669"/>
    <property type="project" value="UniProtKB-UniRule"/>
</dbReference>
<evidence type="ECO:0000256" key="7">
    <source>
        <dbReference type="ARBA" id="ARBA00023098"/>
    </source>
</evidence>
<dbReference type="SUPFAM" id="SSF54637">
    <property type="entry name" value="Thioesterase/thiol ester dehydrase-isomerase"/>
    <property type="match status" value="1"/>
</dbReference>
<dbReference type="GO" id="GO:0016020">
    <property type="term" value="C:membrane"/>
    <property type="evidence" value="ECO:0007669"/>
    <property type="project" value="GOC"/>
</dbReference>